<dbReference type="PROSITE" id="PS51257">
    <property type="entry name" value="PROKAR_LIPOPROTEIN"/>
    <property type="match status" value="1"/>
</dbReference>
<reference evidence="3 4" key="1">
    <citation type="journal article" date="2012" name="Stand. Genomic Sci.">
        <title>Complete genome sequencing and analysis of Saprospira grandis str. Lewin, a predatory marine bacterium.</title>
        <authorList>
            <person name="Saw J.H."/>
            <person name="Yuryev A."/>
            <person name="Kanbe M."/>
            <person name="Hou S."/>
            <person name="Young A.G."/>
            <person name="Aizawa S."/>
            <person name="Alam M."/>
        </authorList>
    </citation>
    <scope>NUCLEOTIDE SEQUENCE [LARGE SCALE GENOMIC DNA]</scope>
    <source>
        <strain evidence="3 4">Lewin</strain>
    </source>
</reference>
<feature type="signal peptide" evidence="1">
    <location>
        <begin position="1"/>
        <end position="16"/>
    </location>
</feature>
<evidence type="ECO:0000313" key="3">
    <source>
        <dbReference type="EMBL" id="AFC25435.1"/>
    </source>
</evidence>
<feature type="chain" id="PRO_5003604122" description="Copper-binding protein MbnP-like domain-containing protein" evidence="1">
    <location>
        <begin position="17"/>
        <end position="259"/>
    </location>
</feature>
<protein>
    <recommendedName>
        <fullName evidence="2">Copper-binding protein MbnP-like domain-containing protein</fullName>
    </recommendedName>
</protein>
<evidence type="ECO:0000256" key="1">
    <source>
        <dbReference type="SAM" id="SignalP"/>
    </source>
</evidence>
<keyword evidence="4" id="KW-1185">Reference proteome</keyword>
<evidence type="ECO:0000259" key="2">
    <source>
        <dbReference type="Pfam" id="PF20243"/>
    </source>
</evidence>
<dbReference type="Proteomes" id="UP000007519">
    <property type="component" value="Chromosome"/>
</dbReference>
<organism evidence="3 4">
    <name type="scientific">Saprospira grandis (strain Lewin)</name>
    <dbReference type="NCBI Taxonomy" id="984262"/>
    <lineage>
        <taxon>Bacteria</taxon>
        <taxon>Pseudomonadati</taxon>
        <taxon>Bacteroidota</taxon>
        <taxon>Saprospiria</taxon>
        <taxon>Saprospirales</taxon>
        <taxon>Saprospiraceae</taxon>
        <taxon>Saprospira</taxon>
    </lineage>
</organism>
<feature type="domain" description="Copper-binding protein MbnP-like" evidence="2">
    <location>
        <begin position="31"/>
        <end position="230"/>
    </location>
</feature>
<proteinExistence type="predicted"/>
<dbReference type="OrthoDB" id="1422031at2"/>
<dbReference type="HOGENOM" id="CLU_1080801_0_0_10"/>
<gene>
    <name evidence="3" type="ordered locus">SGRA_2707</name>
</gene>
<keyword evidence="1" id="KW-0732">Signal</keyword>
<dbReference type="RefSeq" id="WP_015693045.1">
    <property type="nucleotide sequence ID" value="NC_016940.1"/>
</dbReference>
<accession>H6L9F9</accession>
<dbReference type="Pfam" id="PF20243">
    <property type="entry name" value="MbnP"/>
    <property type="match status" value="1"/>
</dbReference>
<dbReference type="STRING" id="984262.SGRA_2707"/>
<evidence type="ECO:0000313" key="4">
    <source>
        <dbReference type="Proteomes" id="UP000007519"/>
    </source>
</evidence>
<sequence length="259" mass="28331">MRYLSAFLILALVGWAASCKKDPVDPPVEETKNLTLNFKAQFDGQALPMFTDVTAPNGENFQLQVFNFFLSYIEVQKENGDWVLVDSSAYVNFNSLVDLADAEAGVDLSYSLAETGNFTAIRFGLGVAPDLNAMDPADFSSAVALGDAGNYWTAWDSYIFTRTEGKIDSLPAAAGGDVNFLYHSGVDGMYQQKNFSKQFNLEQATSLNFTIDIKEVFYKTGQEIPIADNNVSHSGDPSTAEYAIVKTVITNMGQALELQ</sequence>
<dbReference type="EMBL" id="CP002831">
    <property type="protein sequence ID" value="AFC25435.1"/>
    <property type="molecule type" value="Genomic_DNA"/>
</dbReference>
<name>H6L9F9_SAPGL</name>
<dbReference type="InterPro" id="IPR046863">
    <property type="entry name" value="MbnP-like_dom"/>
</dbReference>
<dbReference type="AlphaFoldDB" id="H6L9F9"/>
<dbReference type="KEGG" id="sgn:SGRA_2707"/>